<dbReference type="PANTHER" id="PTHR47706">
    <property type="entry name" value="NMRA-LIKE FAMILY PROTEIN"/>
    <property type="match status" value="1"/>
</dbReference>
<proteinExistence type="inferred from homology"/>
<dbReference type="InterPro" id="IPR036291">
    <property type="entry name" value="NAD(P)-bd_dom_sf"/>
</dbReference>
<evidence type="ECO:0000313" key="6">
    <source>
        <dbReference type="Proteomes" id="UP000738349"/>
    </source>
</evidence>
<organism evidence="5 6">
    <name type="scientific">Dactylonectria macrodidyma</name>
    <dbReference type="NCBI Taxonomy" id="307937"/>
    <lineage>
        <taxon>Eukaryota</taxon>
        <taxon>Fungi</taxon>
        <taxon>Dikarya</taxon>
        <taxon>Ascomycota</taxon>
        <taxon>Pezizomycotina</taxon>
        <taxon>Sordariomycetes</taxon>
        <taxon>Hypocreomycetidae</taxon>
        <taxon>Hypocreales</taxon>
        <taxon>Nectriaceae</taxon>
        <taxon>Dactylonectria</taxon>
    </lineage>
</organism>
<dbReference type="OrthoDB" id="9974981at2759"/>
<dbReference type="InterPro" id="IPR051609">
    <property type="entry name" value="NmrA/Isoflavone_reductase-like"/>
</dbReference>
<evidence type="ECO:0000256" key="1">
    <source>
        <dbReference type="ARBA" id="ARBA00005725"/>
    </source>
</evidence>
<evidence type="ECO:0000256" key="2">
    <source>
        <dbReference type="ARBA" id="ARBA00022857"/>
    </source>
</evidence>
<evidence type="ECO:0000259" key="4">
    <source>
        <dbReference type="Pfam" id="PF13460"/>
    </source>
</evidence>
<dbReference type="AlphaFoldDB" id="A0A9P9DSJ3"/>
<dbReference type="Gene3D" id="3.90.25.10">
    <property type="entry name" value="UDP-galactose 4-epimerase, domain 1"/>
    <property type="match status" value="1"/>
</dbReference>
<dbReference type="Proteomes" id="UP000738349">
    <property type="component" value="Unassembled WGS sequence"/>
</dbReference>
<dbReference type="Gene3D" id="3.40.50.720">
    <property type="entry name" value="NAD(P)-binding Rossmann-like Domain"/>
    <property type="match status" value="1"/>
</dbReference>
<name>A0A9P9DSJ3_9HYPO</name>
<dbReference type="InterPro" id="IPR016040">
    <property type="entry name" value="NAD(P)-bd_dom"/>
</dbReference>
<reference evidence="5" key="1">
    <citation type="journal article" date="2021" name="Nat. Commun.">
        <title>Genetic determinants of endophytism in the Arabidopsis root mycobiome.</title>
        <authorList>
            <person name="Mesny F."/>
            <person name="Miyauchi S."/>
            <person name="Thiergart T."/>
            <person name="Pickel B."/>
            <person name="Atanasova L."/>
            <person name="Karlsson M."/>
            <person name="Huettel B."/>
            <person name="Barry K.W."/>
            <person name="Haridas S."/>
            <person name="Chen C."/>
            <person name="Bauer D."/>
            <person name="Andreopoulos W."/>
            <person name="Pangilinan J."/>
            <person name="LaButti K."/>
            <person name="Riley R."/>
            <person name="Lipzen A."/>
            <person name="Clum A."/>
            <person name="Drula E."/>
            <person name="Henrissat B."/>
            <person name="Kohler A."/>
            <person name="Grigoriev I.V."/>
            <person name="Martin F.M."/>
            <person name="Hacquard S."/>
        </authorList>
    </citation>
    <scope>NUCLEOTIDE SEQUENCE</scope>
    <source>
        <strain evidence="5">MPI-CAGE-AT-0147</strain>
    </source>
</reference>
<dbReference type="SUPFAM" id="SSF51735">
    <property type="entry name" value="NAD(P)-binding Rossmann-fold domains"/>
    <property type="match status" value="1"/>
</dbReference>
<gene>
    <name evidence="5" type="ORF">EDB81DRAFT_872328</name>
</gene>
<dbReference type="PANTHER" id="PTHR47706:SF1">
    <property type="entry name" value="CIPA-LIKE, PUTATIVE (AFU_ORTHOLOGUE AFUA_1G12460)-RELATED"/>
    <property type="match status" value="1"/>
</dbReference>
<dbReference type="EMBL" id="JAGMUV010000021">
    <property type="protein sequence ID" value="KAH7124476.1"/>
    <property type="molecule type" value="Genomic_DNA"/>
</dbReference>
<comment type="similarity">
    <text evidence="1">Belongs to the NmrA-type oxidoreductase family. Isoflavone reductase subfamily.</text>
</comment>
<keyword evidence="3" id="KW-0560">Oxidoreductase</keyword>
<feature type="domain" description="NAD(P)-binding" evidence="4">
    <location>
        <begin position="13"/>
        <end position="173"/>
    </location>
</feature>
<keyword evidence="2" id="KW-0521">NADP</keyword>
<accession>A0A9P9DSJ3</accession>
<dbReference type="Pfam" id="PF13460">
    <property type="entry name" value="NAD_binding_10"/>
    <property type="match status" value="1"/>
</dbReference>
<keyword evidence="6" id="KW-1185">Reference proteome</keyword>
<comment type="caution">
    <text evidence="5">The sequence shown here is derived from an EMBL/GenBank/DDBJ whole genome shotgun (WGS) entry which is preliminary data.</text>
</comment>
<dbReference type="GO" id="GO:0016491">
    <property type="term" value="F:oxidoreductase activity"/>
    <property type="evidence" value="ECO:0007669"/>
    <property type="project" value="UniProtKB-KW"/>
</dbReference>
<sequence length="270" mass="29640">MGYLRSDINNVALVRHERYNWIALVRDKLSILPLLPHVRVVEVDYESHESLVSALQGQDVLVSALGKAGLYCQARLVDAAFAVNVRRIIQSEFGANLVNPKMRMFPTNAPKGSLENQLTRSCELSNLSYMFIYTNCLLDWAIASYGALLVDPNHKFSTISMATVGHAVVAVLDRFDETANRAICVQDIAISRMQLLELVKEVTAGDGGQEWAVVHINTEEAEAQAQAALDKGAMIIDVLYGFAVRAAFAPGYGGHFSPCDNELLGIKGMR</sequence>
<protein>
    <recommendedName>
        <fullName evidence="4">NAD(P)-binding domain-containing protein</fullName>
    </recommendedName>
</protein>
<evidence type="ECO:0000256" key="3">
    <source>
        <dbReference type="ARBA" id="ARBA00023002"/>
    </source>
</evidence>
<evidence type="ECO:0000313" key="5">
    <source>
        <dbReference type="EMBL" id="KAH7124476.1"/>
    </source>
</evidence>